<protein>
    <submittedName>
        <fullName evidence="4">Decarboxylase NovR</fullName>
    </submittedName>
</protein>
<dbReference type="RefSeq" id="WP_345550224.1">
    <property type="nucleotide sequence ID" value="NZ_BAABRT010000009.1"/>
</dbReference>
<feature type="compositionally biased region" description="Basic and acidic residues" evidence="2">
    <location>
        <begin position="1"/>
        <end position="11"/>
    </location>
</feature>
<evidence type="ECO:0000259" key="3">
    <source>
        <dbReference type="SMART" id="SM01007"/>
    </source>
</evidence>
<evidence type="ECO:0000256" key="2">
    <source>
        <dbReference type="SAM" id="MobiDB-lite"/>
    </source>
</evidence>
<dbReference type="InterPro" id="IPR036409">
    <property type="entry name" value="Aldolase_II/adducin_N_sf"/>
</dbReference>
<dbReference type="InterPro" id="IPR001303">
    <property type="entry name" value="Aldolase_II/adducin_N"/>
</dbReference>
<gene>
    <name evidence="4" type="primary">novR</name>
    <name evidence="4" type="ORF">Maes01_01490</name>
</gene>
<evidence type="ECO:0000313" key="4">
    <source>
        <dbReference type="EMBL" id="GAA5524931.1"/>
    </source>
</evidence>
<dbReference type="Gene3D" id="3.40.225.10">
    <property type="entry name" value="Class II aldolase/adducin N-terminal domain"/>
    <property type="match status" value="1"/>
</dbReference>
<comment type="caution">
    <text evidence="4">The sequence shown here is derived from an EMBL/GenBank/DDBJ whole genome shotgun (WGS) entry which is preliminary data.</text>
</comment>
<dbReference type="SMART" id="SM01007">
    <property type="entry name" value="Aldolase_II"/>
    <property type="match status" value="1"/>
</dbReference>
<feature type="domain" description="Class II aldolase/adducin N-terminal" evidence="3">
    <location>
        <begin position="47"/>
        <end position="227"/>
    </location>
</feature>
<dbReference type="PANTHER" id="PTHR10672">
    <property type="entry name" value="ADDUCIN"/>
    <property type="match status" value="1"/>
</dbReference>
<dbReference type="SUPFAM" id="SSF53639">
    <property type="entry name" value="AraD/HMP-PK domain-like"/>
    <property type="match status" value="1"/>
</dbReference>
<reference evidence="4 5" key="1">
    <citation type="submission" date="2024-02" db="EMBL/GenBank/DDBJ databases">
        <title>Microbulbifer aestuariivivens NBRC 112533.</title>
        <authorList>
            <person name="Ichikawa N."/>
            <person name="Katano-Makiyama Y."/>
            <person name="Hidaka K."/>
        </authorList>
    </citation>
    <scope>NUCLEOTIDE SEQUENCE [LARGE SCALE GENOMIC DNA]</scope>
    <source>
        <strain evidence="4 5">NBRC 112533</strain>
    </source>
</reference>
<dbReference type="InterPro" id="IPR051017">
    <property type="entry name" value="Aldolase-II_Adducin_sf"/>
</dbReference>
<dbReference type="Pfam" id="PF00596">
    <property type="entry name" value="Aldolase_II"/>
    <property type="match status" value="1"/>
</dbReference>
<evidence type="ECO:0000313" key="5">
    <source>
        <dbReference type="Proteomes" id="UP001408594"/>
    </source>
</evidence>
<keyword evidence="5" id="KW-1185">Reference proteome</keyword>
<accession>A0ABP9WR74</accession>
<sequence>MQATADKKATQDKQAAGDKQNTPGKPNTLADPGLKDRVSEAEWQLRVDLAAAYRLVAHYGWDDLIFTHLSVRIPGPEHHFLINPFGALFEEITASSLVKIDLNGEKVDESPFWVNPAGFTIHSAIHQAREDAQCVMHTHTTAGVAVSAQREGLLPLSQQSLFPLAGLAYHDYEGIAVRDDEKARLVRDLGAANFMILRNHGLLTCAPTIPDAFLAMFILQRACEIQVAALAGGQPLTAVPQAIVDKIVSEGDKVTSSQGGLLAWPGLLRKLDRIDPCYRD</sequence>
<dbReference type="Proteomes" id="UP001408594">
    <property type="component" value="Unassembled WGS sequence"/>
</dbReference>
<organism evidence="4 5">
    <name type="scientific">Microbulbifer aestuariivivens</name>
    <dbReference type="NCBI Taxonomy" id="1908308"/>
    <lineage>
        <taxon>Bacteria</taxon>
        <taxon>Pseudomonadati</taxon>
        <taxon>Pseudomonadota</taxon>
        <taxon>Gammaproteobacteria</taxon>
        <taxon>Cellvibrionales</taxon>
        <taxon>Microbulbiferaceae</taxon>
        <taxon>Microbulbifer</taxon>
    </lineage>
</organism>
<proteinExistence type="inferred from homology"/>
<dbReference type="NCBIfam" id="NF005451">
    <property type="entry name" value="PRK07044.1"/>
    <property type="match status" value="1"/>
</dbReference>
<comment type="similarity">
    <text evidence="1">Belongs to the aldolase class II family.</text>
</comment>
<dbReference type="EMBL" id="BAABRT010000009">
    <property type="protein sequence ID" value="GAA5524931.1"/>
    <property type="molecule type" value="Genomic_DNA"/>
</dbReference>
<name>A0ABP9WR74_9GAMM</name>
<evidence type="ECO:0000256" key="1">
    <source>
        <dbReference type="ARBA" id="ARBA00037961"/>
    </source>
</evidence>
<dbReference type="PANTHER" id="PTHR10672:SF3">
    <property type="entry name" value="PROTEIN HU-LI TAI SHAO"/>
    <property type="match status" value="1"/>
</dbReference>
<feature type="region of interest" description="Disordered" evidence="2">
    <location>
        <begin position="1"/>
        <end position="34"/>
    </location>
</feature>